<evidence type="ECO:0000259" key="10">
    <source>
        <dbReference type="PROSITE" id="PS50885"/>
    </source>
</evidence>
<evidence type="ECO:0000256" key="3">
    <source>
        <dbReference type="ARBA" id="ARBA00023224"/>
    </source>
</evidence>
<dbReference type="PROSITE" id="PS50112">
    <property type="entry name" value="PAS"/>
    <property type="match status" value="1"/>
</dbReference>
<keyword evidence="7" id="KW-0812">Transmembrane</keyword>
<dbReference type="PANTHER" id="PTHR43531">
    <property type="entry name" value="PROTEIN ICFG"/>
    <property type="match status" value="1"/>
</dbReference>
<dbReference type="STRING" id="1760988.SAMN02949497_2458"/>
<dbReference type="GO" id="GO:0006935">
    <property type="term" value="P:chemotaxis"/>
    <property type="evidence" value="ECO:0007669"/>
    <property type="project" value="UniProtKB-KW"/>
</dbReference>
<protein>
    <submittedName>
        <fullName evidence="11">Methyl-accepting chemotaxis sensory transducer with Pas/Pac sensor</fullName>
    </submittedName>
</protein>
<dbReference type="EMBL" id="FXAM01000001">
    <property type="protein sequence ID" value="SMF95112.1"/>
    <property type="molecule type" value="Genomic_DNA"/>
</dbReference>
<feature type="domain" description="HAMP" evidence="10">
    <location>
        <begin position="381"/>
        <end position="427"/>
    </location>
</feature>
<dbReference type="GO" id="GO:0007165">
    <property type="term" value="P:signal transduction"/>
    <property type="evidence" value="ECO:0007669"/>
    <property type="project" value="UniProtKB-KW"/>
</dbReference>
<name>A0A1Y6D3J5_9GAMM</name>
<dbReference type="PANTHER" id="PTHR43531:SF11">
    <property type="entry name" value="METHYL-ACCEPTING CHEMOTAXIS PROTEIN 3"/>
    <property type="match status" value="1"/>
</dbReference>
<dbReference type="CDD" id="cd00130">
    <property type="entry name" value="PAS"/>
    <property type="match status" value="1"/>
</dbReference>
<feature type="domain" description="PAS" evidence="9">
    <location>
        <begin position="213"/>
        <end position="255"/>
    </location>
</feature>
<dbReference type="InterPro" id="IPR051310">
    <property type="entry name" value="MCP_chemotaxis"/>
</dbReference>
<dbReference type="InterPro" id="IPR000014">
    <property type="entry name" value="PAS"/>
</dbReference>
<sequence length="704" mass="76076">MNLNKLTIAQRLILASSVLGVFYVAVGLIGAVNLAACGRDTELVLLSGVWGTGAVLSLAFAYRVIQSIVKPMEGTLQTLDAMTKGDFTQAPPKPEGQDEIAWMQHCVRELWKLVSSFIGDMDRMASEQEVGKNDSRMDAARFQGSFKAIAENVNIMVAEHISLKMKILALIGQYVEGDFSEAMPDLPGQRAIITRRVNEARELMRAAAEAAQEQLRIRNALDNCSTSVMISDNDGIIVYINPAARDTMKVAEPELRKHLPHFDADKLLGSCFDQYHRNQPHQRNLVASLRETYRTEIKVAGLTFRFTANPVCDKAGKRIGTVVEWLDRTMEVRTENEVSTVVGAASLGDFTKRLSVEGKQGFYRNFAEKLNQLMETSAYSLEELQRVLTALAQGDLTYHAKGEYTGIFGELMNAGNTTVEQLARTITDVVGAADSFANASAQVSQTAQMLSQATSEQAASVEETSASVEEITASVHQNAENAKVTDGMALKATQEANDGGIAVRETVVAMKSIASKIGIIDDIAYQTNLLALNAAIEAARAGDHGKGFAVVAAEVRKLAERSQVAAQEIGELAVSSVRLAERAGNLLGTIVPAIQKTSDLVQEITAASTEQAEGLGQLNTTMNELSRVTQQNASASEELAATADEMNGQSQDLLRIIGFFKVEQSAPVESSRLQGLAQRTAEVGHVRRIAGGGRMDAPSGFLRF</sequence>
<dbReference type="SMART" id="SM00283">
    <property type="entry name" value="MA"/>
    <property type="match status" value="1"/>
</dbReference>
<keyword evidence="6" id="KW-0175">Coiled coil</keyword>
<organism evidence="11 12">
    <name type="scientific">Methylomagnum ishizawai</name>
    <dbReference type="NCBI Taxonomy" id="1760988"/>
    <lineage>
        <taxon>Bacteria</taxon>
        <taxon>Pseudomonadati</taxon>
        <taxon>Pseudomonadota</taxon>
        <taxon>Gammaproteobacteria</taxon>
        <taxon>Methylococcales</taxon>
        <taxon>Methylococcaceae</taxon>
        <taxon>Methylomagnum</taxon>
    </lineage>
</organism>
<dbReference type="AlphaFoldDB" id="A0A1Y6D3J5"/>
<dbReference type="InterPro" id="IPR041395">
    <property type="entry name" value="McpB_HAMP_3rd"/>
</dbReference>
<evidence type="ECO:0000256" key="1">
    <source>
        <dbReference type="ARBA" id="ARBA00004370"/>
    </source>
</evidence>
<dbReference type="SUPFAM" id="SSF58104">
    <property type="entry name" value="Methyl-accepting chemotaxis protein (MCP) signaling domain"/>
    <property type="match status" value="1"/>
</dbReference>
<dbReference type="Proteomes" id="UP000192923">
    <property type="component" value="Unassembled WGS sequence"/>
</dbReference>
<keyword evidence="3 5" id="KW-0807">Transducer</keyword>
<evidence type="ECO:0000313" key="12">
    <source>
        <dbReference type="Proteomes" id="UP000192923"/>
    </source>
</evidence>
<dbReference type="Pfam" id="PF18575">
    <property type="entry name" value="HAMP_N3"/>
    <property type="match status" value="1"/>
</dbReference>
<dbReference type="PROSITE" id="PS50111">
    <property type="entry name" value="CHEMOTAXIS_TRANSDUC_2"/>
    <property type="match status" value="1"/>
</dbReference>
<evidence type="ECO:0000256" key="6">
    <source>
        <dbReference type="SAM" id="Coils"/>
    </source>
</evidence>
<dbReference type="GO" id="GO:0005886">
    <property type="term" value="C:plasma membrane"/>
    <property type="evidence" value="ECO:0007669"/>
    <property type="project" value="TreeGrafter"/>
</dbReference>
<dbReference type="InterPro" id="IPR004089">
    <property type="entry name" value="MCPsignal_dom"/>
</dbReference>
<dbReference type="CDD" id="cd11386">
    <property type="entry name" value="MCP_signal"/>
    <property type="match status" value="1"/>
</dbReference>
<feature type="transmembrane region" description="Helical" evidence="7">
    <location>
        <begin position="43"/>
        <end position="62"/>
    </location>
</feature>
<reference evidence="11 12" key="1">
    <citation type="submission" date="2016-12" db="EMBL/GenBank/DDBJ databases">
        <authorList>
            <person name="Song W.-J."/>
            <person name="Kurnit D.M."/>
        </authorList>
    </citation>
    <scope>NUCLEOTIDE SEQUENCE [LARGE SCALE GENOMIC DNA]</scope>
    <source>
        <strain evidence="11 12">175</strain>
    </source>
</reference>
<dbReference type="PRINTS" id="PR00260">
    <property type="entry name" value="CHEMTRNSDUCR"/>
</dbReference>
<gene>
    <name evidence="11" type="ORF">SAMN02949497_2458</name>
</gene>
<dbReference type="Gene3D" id="1.10.287.950">
    <property type="entry name" value="Methyl-accepting chemotaxis protein"/>
    <property type="match status" value="1"/>
</dbReference>
<evidence type="ECO:0000256" key="2">
    <source>
        <dbReference type="ARBA" id="ARBA00022500"/>
    </source>
</evidence>
<feature type="coiled-coil region" evidence="6">
    <location>
        <begin position="618"/>
        <end position="645"/>
    </location>
</feature>
<keyword evidence="2" id="KW-0145">Chemotaxis</keyword>
<dbReference type="Gene3D" id="1.20.120.1530">
    <property type="match status" value="1"/>
</dbReference>
<comment type="similarity">
    <text evidence="4">Belongs to the methyl-accepting chemotaxis (MCP) protein family.</text>
</comment>
<dbReference type="InterPro" id="IPR035965">
    <property type="entry name" value="PAS-like_dom_sf"/>
</dbReference>
<accession>A0A1Y6D3J5</accession>
<dbReference type="SUPFAM" id="SSF55785">
    <property type="entry name" value="PYP-like sensor domain (PAS domain)"/>
    <property type="match status" value="1"/>
</dbReference>
<dbReference type="Pfam" id="PF13188">
    <property type="entry name" value="PAS_8"/>
    <property type="match status" value="1"/>
</dbReference>
<dbReference type="Gene3D" id="3.30.450.20">
    <property type="entry name" value="PAS domain"/>
    <property type="match status" value="1"/>
</dbReference>
<feature type="domain" description="Methyl-accepting transducer" evidence="8">
    <location>
        <begin position="432"/>
        <end position="647"/>
    </location>
</feature>
<keyword evidence="7" id="KW-1133">Transmembrane helix</keyword>
<evidence type="ECO:0000256" key="7">
    <source>
        <dbReference type="SAM" id="Phobius"/>
    </source>
</evidence>
<dbReference type="PROSITE" id="PS50885">
    <property type="entry name" value="HAMP"/>
    <property type="match status" value="1"/>
</dbReference>
<evidence type="ECO:0000256" key="4">
    <source>
        <dbReference type="ARBA" id="ARBA00029447"/>
    </source>
</evidence>
<dbReference type="FunFam" id="1.10.287.950:FF:000001">
    <property type="entry name" value="Methyl-accepting chemotaxis sensory transducer"/>
    <property type="match status" value="1"/>
</dbReference>
<dbReference type="InterPro" id="IPR003660">
    <property type="entry name" value="HAMP_dom"/>
</dbReference>
<evidence type="ECO:0000259" key="8">
    <source>
        <dbReference type="PROSITE" id="PS50111"/>
    </source>
</evidence>
<keyword evidence="7" id="KW-0472">Membrane</keyword>
<dbReference type="Pfam" id="PF18947">
    <property type="entry name" value="HAMP_2"/>
    <property type="match status" value="1"/>
</dbReference>
<dbReference type="Pfam" id="PF00015">
    <property type="entry name" value="MCPsignal"/>
    <property type="match status" value="1"/>
</dbReference>
<evidence type="ECO:0000313" key="11">
    <source>
        <dbReference type="EMBL" id="SMF95112.1"/>
    </source>
</evidence>
<comment type="subcellular location">
    <subcellularLocation>
        <location evidence="1">Membrane</location>
    </subcellularLocation>
</comment>
<dbReference type="InterPro" id="IPR004090">
    <property type="entry name" value="Chemotax_Me-accpt_rcpt"/>
</dbReference>
<keyword evidence="12" id="KW-1185">Reference proteome</keyword>
<evidence type="ECO:0000259" key="9">
    <source>
        <dbReference type="PROSITE" id="PS50112"/>
    </source>
</evidence>
<proteinExistence type="inferred from homology"/>
<feature type="transmembrane region" description="Helical" evidence="7">
    <location>
        <begin position="12"/>
        <end position="36"/>
    </location>
</feature>
<dbReference type="GO" id="GO:0004888">
    <property type="term" value="F:transmembrane signaling receptor activity"/>
    <property type="evidence" value="ECO:0007669"/>
    <property type="project" value="InterPro"/>
</dbReference>
<evidence type="ECO:0000256" key="5">
    <source>
        <dbReference type="PROSITE-ProRule" id="PRU00284"/>
    </source>
</evidence>